<proteinExistence type="predicted"/>
<name>A0A9X4F4C5_9VIBR</name>
<sequence>MKHLTNNLRGIPNAWHFVSTSILVFTVQCVRLGGSVAHPLIGRYTNTGMKMEITVKKISKRSLFKMLFIGFSLSFFVFFLMCGIASIFGAETVKWEETPVTGVSGLLLALAMWPIFSFFLALFMWCFVAFGLWIYSLAKPLNLVFKEAASK</sequence>
<accession>A0A9X4F4C5</accession>
<keyword evidence="1" id="KW-0472">Membrane</keyword>
<feature type="transmembrane region" description="Helical" evidence="1">
    <location>
        <begin position="110"/>
        <end position="135"/>
    </location>
</feature>
<evidence type="ECO:0000313" key="3">
    <source>
        <dbReference type="Proteomes" id="UP001140979"/>
    </source>
</evidence>
<dbReference type="Proteomes" id="UP001140979">
    <property type="component" value="Unassembled WGS sequence"/>
</dbReference>
<dbReference type="EMBL" id="JAKNBA010000061">
    <property type="protein sequence ID" value="MDE1244129.1"/>
    <property type="molecule type" value="Genomic_DNA"/>
</dbReference>
<gene>
    <name evidence="2" type="ORF">L9W94_18720</name>
</gene>
<keyword evidence="1" id="KW-0812">Transmembrane</keyword>
<protein>
    <recommendedName>
        <fullName evidence="4">Transmembrane protein</fullName>
    </recommendedName>
</protein>
<keyword evidence="1" id="KW-1133">Transmembrane helix</keyword>
<comment type="caution">
    <text evidence="2">The sequence shown here is derived from an EMBL/GenBank/DDBJ whole genome shotgun (WGS) entry which is preliminary data.</text>
</comment>
<reference evidence="2" key="1">
    <citation type="submission" date="2022-02" db="EMBL/GenBank/DDBJ databases">
        <title>Emergence and expansion in Europe of a Vibrio aestuarianus clonal complex pathogenic for oysters.</title>
        <authorList>
            <person name="Mesnil A."/>
            <person name="Travers M.-A."/>
        </authorList>
    </citation>
    <scope>NUCLEOTIDE SEQUENCE</scope>
    <source>
        <strain evidence="2">19_064_11T1</strain>
    </source>
</reference>
<organism evidence="2 3">
    <name type="scientific">Vibrio aestuarianus</name>
    <dbReference type="NCBI Taxonomy" id="28171"/>
    <lineage>
        <taxon>Bacteria</taxon>
        <taxon>Pseudomonadati</taxon>
        <taxon>Pseudomonadota</taxon>
        <taxon>Gammaproteobacteria</taxon>
        <taxon>Vibrionales</taxon>
        <taxon>Vibrionaceae</taxon>
        <taxon>Vibrio</taxon>
    </lineage>
</organism>
<feature type="transmembrane region" description="Helical" evidence="1">
    <location>
        <begin position="66"/>
        <end position="90"/>
    </location>
</feature>
<evidence type="ECO:0008006" key="4">
    <source>
        <dbReference type="Google" id="ProtNLM"/>
    </source>
</evidence>
<evidence type="ECO:0000256" key="1">
    <source>
        <dbReference type="SAM" id="Phobius"/>
    </source>
</evidence>
<dbReference type="AlphaFoldDB" id="A0A9X4F4C5"/>
<evidence type="ECO:0000313" key="2">
    <source>
        <dbReference type="EMBL" id="MDE1244129.1"/>
    </source>
</evidence>